<proteinExistence type="predicted"/>
<reference evidence="1" key="1">
    <citation type="submission" date="2014-05" db="EMBL/GenBank/DDBJ databases">
        <authorList>
            <person name="Chronopoulou M."/>
        </authorList>
    </citation>
    <scope>NUCLEOTIDE SEQUENCE</scope>
    <source>
        <tissue evidence="1">Whole organism</tissue>
    </source>
</reference>
<evidence type="ECO:0000313" key="1">
    <source>
        <dbReference type="EMBL" id="CDW28833.1"/>
    </source>
</evidence>
<organism evidence="1">
    <name type="scientific">Lepeophtheirus salmonis</name>
    <name type="common">Salmon louse</name>
    <name type="synonym">Caligus salmonis</name>
    <dbReference type="NCBI Taxonomy" id="72036"/>
    <lineage>
        <taxon>Eukaryota</taxon>
        <taxon>Metazoa</taxon>
        <taxon>Ecdysozoa</taxon>
        <taxon>Arthropoda</taxon>
        <taxon>Crustacea</taxon>
        <taxon>Multicrustacea</taxon>
        <taxon>Hexanauplia</taxon>
        <taxon>Copepoda</taxon>
        <taxon>Siphonostomatoida</taxon>
        <taxon>Caligidae</taxon>
        <taxon>Lepeophtheirus</taxon>
    </lineage>
</organism>
<name>A0A0K2TS36_LEPSM</name>
<accession>A0A0K2TS36</accession>
<protein>
    <submittedName>
        <fullName evidence="1">Uncharacterized protein</fullName>
    </submittedName>
</protein>
<dbReference type="AlphaFoldDB" id="A0A0K2TS36"/>
<sequence>MNFWHFKGYLQRFQRTNQYSLLIKMIDNSSNNTIII</sequence>
<dbReference type="EMBL" id="HACA01011472">
    <property type="protein sequence ID" value="CDW28833.1"/>
    <property type="molecule type" value="Transcribed_RNA"/>
</dbReference>